<name>X1NK92_9ZZZZ</name>
<evidence type="ECO:0000313" key="1">
    <source>
        <dbReference type="EMBL" id="GAI19099.1"/>
    </source>
</evidence>
<proteinExistence type="predicted"/>
<reference evidence="1" key="1">
    <citation type="journal article" date="2014" name="Front. Microbiol.">
        <title>High frequency of phylogenetically diverse reductive dehalogenase-homologous genes in deep subseafloor sedimentary metagenomes.</title>
        <authorList>
            <person name="Kawai M."/>
            <person name="Futagami T."/>
            <person name="Toyoda A."/>
            <person name="Takaki Y."/>
            <person name="Nishi S."/>
            <person name="Hori S."/>
            <person name="Arai W."/>
            <person name="Tsubouchi T."/>
            <person name="Morono Y."/>
            <person name="Uchiyama I."/>
            <person name="Ito T."/>
            <person name="Fujiyama A."/>
            <person name="Inagaki F."/>
            <person name="Takami H."/>
        </authorList>
    </citation>
    <scope>NUCLEOTIDE SEQUENCE</scope>
    <source>
        <strain evidence="1">Expedition CK06-06</strain>
    </source>
</reference>
<accession>X1NK92</accession>
<dbReference type="EMBL" id="BARV01018325">
    <property type="protein sequence ID" value="GAI19099.1"/>
    <property type="molecule type" value="Genomic_DNA"/>
</dbReference>
<protein>
    <submittedName>
        <fullName evidence="1">Uncharacterized protein</fullName>
    </submittedName>
</protein>
<sequence length="132" mass="15189">MGIKRVTLGKACRIKVAERNPFRPANFIRERAYPDMDETRTTRTVMPTATRKVLRVINQILGDMGPKGAFHRKLQLRKVHPSDLRPSVLVEKLVINNHRKPRRMRALGTIKKKYARIGLSFRRTAILSPCCS</sequence>
<comment type="caution">
    <text evidence="1">The sequence shown here is derived from an EMBL/GenBank/DDBJ whole genome shotgun (WGS) entry which is preliminary data.</text>
</comment>
<gene>
    <name evidence="1" type="ORF">S06H3_31018</name>
</gene>
<organism evidence="1">
    <name type="scientific">marine sediment metagenome</name>
    <dbReference type="NCBI Taxonomy" id="412755"/>
    <lineage>
        <taxon>unclassified sequences</taxon>
        <taxon>metagenomes</taxon>
        <taxon>ecological metagenomes</taxon>
    </lineage>
</organism>
<dbReference type="AlphaFoldDB" id="X1NK92"/>